<dbReference type="RefSeq" id="WP_264515364.1">
    <property type="nucleotide sequence ID" value="NZ_JAPDDR010000010.1"/>
</dbReference>
<evidence type="ECO:0000256" key="5">
    <source>
        <dbReference type="ARBA" id="ARBA00022857"/>
    </source>
</evidence>
<sequence length="212" mass="23469">MTSEKLLESLRFRYATKQFDATKKIQQAEWEALEHSLVLTPSSFGLQPWKFLVIDSPELRADLRAKSWGQSQITDASHLVVFTTRTDMDEDHIGRFFTALSEHQGRSPESLAGYRKVVSGFAAGMSQEARHAWNIRQTYIALGQFMTSAAVLGIDTCPLEGLEPAGYDEVLGLAGSGYATTMACAAGYRSADDNYASVPKSRFPLAEVIEHR</sequence>
<dbReference type="CDD" id="cd02149">
    <property type="entry name" value="NfsB-like"/>
    <property type="match status" value="1"/>
</dbReference>
<evidence type="ECO:0000313" key="9">
    <source>
        <dbReference type="Proteomes" id="UP001165653"/>
    </source>
</evidence>
<dbReference type="EMBL" id="JAPDDR010000010">
    <property type="protein sequence ID" value="MCW1915805.1"/>
    <property type="molecule type" value="Genomic_DNA"/>
</dbReference>
<dbReference type="SUPFAM" id="SSF55469">
    <property type="entry name" value="FMN-dependent nitroreductase-like"/>
    <property type="match status" value="1"/>
</dbReference>
<dbReference type="Pfam" id="PF00881">
    <property type="entry name" value="Nitroreductase"/>
    <property type="match status" value="1"/>
</dbReference>
<dbReference type="InterPro" id="IPR033878">
    <property type="entry name" value="NfsB-like"/>
</dbReference>
<evidence type="ECO:0000256" key="1">
    <source>
        <dbReference type="ARBA" id="ARBA00001917"/>
    </source>
</evidence>
<dbReference type="Proteomes" id="UP001165653">
    <property type="component" value="Unassembled WGS sequence"/>
</dbReference>
<evidence type="ECO:0000256" key="2">
    <source>
        <dbReference type="ARBA" id="ARBA00007118"/>
    </source>
</evidence>
<reference evidence="8" key="1">
    <citation type="submission" date="2022-10" db="EMBL/GenBank/DDBJ databases">
        <title>Luteolibacter sp. GHJ8, whole genome shotgun sequencing project.</title>
        <authorList>
            <person name="Zhao G."/>
            <person name="Shen L."/>
        </authorList>
    </citation>
    <scope>NUCLEOTIDE SEQUENCE</scope>
    <source>
        <strain evidence="8">GHJ8</strain>
    </source>
</reference>
<keyword evidence="9" id="KW-1185">Reference proteome</keyword>
<proteinExistence type="inferred from homology"/>
<evidence type="ECO:0000256" key="3">
    <source>
        <dbReference type="ARBA" id="ARBA00022630"/>
    </source>
</evidence>
<feature type="domain" description="Nitroreductase" evidence="7">
    <location>
        <begin position="10"/>
        <end position="188"/>
    </location>
</feature>
<organism evidence="8 9">
    <name type="scientific">Luteolibacter rhizosphaerae</name>
    <dbReference type="NCBI Taxonomy" id="2989719"/>
    <lineage>
        <taxon>Bacteria</taxon>
        <taxon>Pseudomonadati</taxon>
        <taxon>Verrucomicrobiota</taxon>
        <taxon>Verrucomicrobiia</taxon>
        <taxon>Verrucomicrobiales</taxon>
        <taxon>Verrucomicrobiaceae</taxon>
        <taxon>Luteolibacter</taxon>
    </lineage>
</organism>
<dbReference type="InterPro" id="IPR000415">
    <property type="entry name" value="Nitroreductase-like"/>
</dbReference>
<evidence type="ECO:0000313" key="8">
    <source>
        <dbReference type="EMBL" id="MCW1915805.1"/>
    </source>
</evidence>
<dbReference type="InterPro" id="IPR029479">
    <property type="entry name" value="Nitroreductase"/>
</dbReference>
<keyword evidence="5" id="KW-0521">NADP</keyword>
<comment type="similarity">
    <text evidence="2">Belongs to the nitroreductase family.</text>
</comment>
<dbReference type="PANTHER" id="PTHR43673:SF2">
    <property type="entry name" value="NITROREDUCTASE"/>
    <property type="match status" value="1"/>
</dbReference>
<keyword evidence="6" id="KW-0560">Oxidoreductase</keyword>
<protein>
    <submittedName>
        <fullName evidence="8">NAD(P)H-dependent oxidoreductase</fullName>
    </submittedName>
</protein>
<evidence type="ECO:0000259" key="7">
    <source>
        <dbReference type="Pfam" id="PF00881"/>
    </source>
</evidence>
<gene>
    <name evidence="8" type="ORF">OJ996_19620</name>
</gene>
<accession>A0ABT3G7I9</accession>
<dbReference type="Gene3D" id="3.40.109.10">
    <property type="entry name" value="NADH Oxidase"/>
    <property type="match status" value="1"/>
</dbReference>
<evidence type="ECO:0000256" key="6">
    <source>
        <dbReference type="ARBA" id="ARBA00023002"/>
    </source>
</evidence>
<keyword evidence="4" id="KW-0288">FMN</keyword>
<name>A0ABT3G7I9_9BACT</name>
<comment type="cofactor">
    <cofactor evidence="1">
        <name>FMN</name>
        <dbReference type="ChEBI" id="CHEBI:58210"/>
    </cofactor>
</comment>
<evidence type="ECO:0000256" key="4">
    <source>
        <dbReference type="ARBA" id="ARBA00022643"/>
    </source>
</evidence>
<keyword evidence="3" id="KW-0285">Flavoprotein</keyword>
<dbReference type="PANTHER" id="PTHR43673">
    <property type="entry name" value="NAD(P)H NITROREDUCTASE YDGI-RELATED"/>
    <property type="match status" value="1"/>
</dbReference>
<comment type="caution">
    <text evidence="8">The sequence shown here is derived from an EMBL/GenBank/DDBJ whole genome shotgun (WGS) entry which is preliminary data.</text>
</comment>